<organism evidence="1 2">
    <name type="scientific">Legionella massiliensis</name>
    <dbReference type="NCBI Taxonomy" id="1034943"/>
    <lineage>
        <taxon>Bacteria</taxon>
        <taxon>Pseudomonadati</taxon>
        <taxon>Pseudomonadota</taxon>
        <taxon>Gammaproteobacteria</taxon>
        <taxon>Legionellales</taxon>
        <taxon>Legionellaceae</taxon>
        <taxon>Legionella</taxon>
    </lineage>
</organism>
<dbReference type="InterPro" id="IPR047324">
    <property type="entry name" value="LbH_gamma_CA-like"/>
</dbReference>
<accession>A0A078KXS8</accession>
<name>A0A078KXS8_9GAMM</name>
<evidence type="ECO:0000313" key="1">
    <source>
        <dbReference type="EMBL" id="CDZ76533.1"/>
    </source>
</evidence>
<dbReference type="OrthoDB" id="9803036at2"/>
<evidence type="ECO:0000313" key="2">
    <source>
        <dbReference type="Proteomes" id="UP000044071"/>
    </source>
</evidence>
<reference evidence="1 2" key="1">
    <citation type="submission" date="2014-06" db="EMBL/GenBank/DDBJ databases">
        <authorList>
            <person name="Urmite Genomes Urmite Genomes"/>
        </authorList>
    </citation>
    <scope>NUCLEOTIDE SEQUENCE [LARGE SCALE GENOMIC DNA]</scope>
</reference>
<dbReference type="EMBL" id="CCSB01000001">
    <property type="protein sequence ID" value="CDZ76533.1"/>
    <property type="molecule type" value="Genomic_DNA"/>
</dbReference>
<dbReference type="Pfam" id="PF00132">
    <property type="entry name" value="Hexapep"/>
    <property type="match status" value="1"/>
</dbReference>
<keyword evidence="2" id="KW-1185">Reference proteome</keyword>
<dbReference type="PANTHER" id="PTHR13061:SF56">
    <property type="entry name" value="PROTEIN YRDA"/>
    <property type="match status" value="1"/>
</dbReference>
<dbReference type="RefSeq" id="WP_043873050.1">
    <property type="nucleotide sequence ID" value="NZ_CCVW01000001.1"/>
</dbReference>
<sequence length="180" mass="19638">MNDAIRPFDNKYPELGKGVYIDPKAVVIGDVKLGNDVSVWPMAVIRGDVNYITIGDLSNVQDGAILHVTHDGPFTNPGGQPLIIGKGVTIGHQVVLHGCRVDDYCLIGMNALILDDVHIEHHVMVAAGSLVSPGKILQSGYLYMGNPAKLVRPLSDKELDHLEYSAEHYSRLKNKYLAID</sequence>
<dbReference type="InterPro" id="IPR001451">
    <property type="entry name" value="Hexapep"/>
</dbReference>
<dbReference type="CDD" id="cd04645">
    <property type="entry name" value="LbH_gamma_CA_like"/>
    <property type="match status" value="1"/>
</dbReference>
<dbReference type="Proteomes" id="UP000044071">
    <property type="component" value="Unassembled WGS sequence"/>
</dbReference>
<proteinExistence type="predicted"/>
<dbReference type="InterPro" id="IPR011004">
    <property type="entry name" value="Trimer_LpxA-like_sf"/>
</dbReference>
<gene>
    <name evidence="1" type="ORF">BN59_00807</name>
</gene>
<dbReference type="InterPro" id="IPR050484">
    <property type="entry name" value="Transf_Hexapept/Carb_Anhydrase"/>
</dbReference>
<dbReference type="PANTHER" id="PTHR13061">
    <property type="entry name" value="DYNACTIN SUBUNIT P25"/>
    <property type="match status" value="1"/>
</dbReference>
<dbReference type="STRING" id="1034943.BN59_00807"/>
<dbReference type="AlphaFoldDB" id="A0A078KXS8"/>
<dbReference type="eggNOG" id="COG0663">
    <property type="taxonomic scope" value="Bacteria"/>
</dbReference>
<protein>
    <submittedName>
        <fullName evidence="1">Carnitine operon protein CaiE</fullName>
    </submittedName>
</protein>
<dbReference type="SUPFAM" id="SSF51161">
    <property type="entry name" value="Trimeric LpxA-like enzymes"/>
    <property type="match status" value="1"/>
</dbReference>
<dbReference type="Gene3D" id="2.160.10.10">
    <property type="entry name" value="Hexapeptide repeat proteins"/>
    <property type="match status" value="1"/>
</dbReference>